<evidence type="ECO:0000256" key="6">
    <source>
        <dbReference type="ARBA" id="ARBA00023134"/>
    </source>
</evidence>
<dbReference type="InterPro" id="IPR058641">
    <property type="entry name" value="GVIN1_dom"/>
</dbReference>
<dbReference type="GO" id="GO:0005634">
    <property type="term" value="C:nucleus"/>
    <property type="evidence" value="ECO:0007669"/>
    <property type="project" value="UniProtKB-SubCell"/>
</dbReference>
<reference evidence="10 11" key="1">
    <citation type="journal article" date="2019" name="Sci. Data">
        <title>Hybrid genome assembly and annotation of Danionella translucida.</title>
        <authorList>
            <person name="Kadobianskyi M."/>
            <person name="Schulze L."/>
            <person name="Schuelke M."/>
            <person name="Judkewitz B."/>
        </authorList>
    </citation>
    <scope>NUCLEOTIDE SEQUENCE [LARGE SCALE GENOMIC DNA]</scope>
    <source>
        <strain evidence="10 11">Bolton</strain>
    </source>
</reference>
<feature type="region of interest" description="Disordered" evidence="8">
    <location>
        <begin position="1201"/>
        <end position="1227"/>
    </location>
</feature>
<evidence type="ECO:0000256" key="5">
    <source>
        <dbReference type="ARBA" id="ARBA00022741"/>
    </source>
</evidence>
<dbReference type="Gene3D" id="3.30.70.330">
    <property type="match status" value="1"/>
</dbReference>
<keyword evidence="6" id="KW-0342">GTP-binding</keyword>
<dbReference type="SUPFAM" id="SSF52540">
    <property type="entry name" value="P-loop containing nucleoside triphosphate hydrolases"/>
    <property type="match status" value="1"/>
</dbReference>
<keyword evidence="4" id="KW-0963">Cytoplasm</keyword>
<dbReference type="PANTHER" id="PTHR22796:SF6">
    <property type="entry name" value="INTERFERON-INDUCED VERY LARGE GTPASE 1-RELATED"/>
    <property type="match status" value="1"/>
</dbReference>
<dbReference type="InterPro" id="IPR027417">
    <property type="entry name" value="P-loop_NTPase"/>
</dbReference>
<keyword evidence="5" id="KW-0547">Nucleotide-binding</keyword>
<evidence type="ECO:0000256" key="3">
    <source>
        <dbReference type="ARBA" id="ARBA00006828"/>
    </source>
</evidence>
<dbReference type="GO" id="GO:0005525">
    <property type="term" value="F:GTP binding"/>
    <property type="evidence" value="ECO:0007669"/>
    <property type="project" value="UniProtKB-KW"/>
</dbReference>
<dbReference type="InterPro" id="IPR057051">
    <property type="entry name" value="PARP14_RPM_1"/>
</dbReference>
<feature type="compositionally biased region" description="Basic and acidic residues" evidence="8">
    <location>
        <begin position="1205"/>
        <end position="1220"/>
    </location>
</feature>
<accession>A0A553P913</accession>
<dbReference type="Proteomes" id="UP000316079">
    <property type="component" value="Unassembled WGS sequence"/>
</dbReference>
<comment type="similarity">
    <text evidence="3">Belongs to the TRAFAC class dynamin-like GTPase superfamily. Very large inducible GTPase (VLIG) family.</text>
</comment>
<feature type="region of interest" description="Disordered" evidence="8">
    <location>
        <begin position="1250"/>
        <end position="1272"/>
    </location>
</feature>
<keyword evidence="11" id="KW-1185">Reference proteome</keyword>
<organism evidence="10 11">
    <name type="scientific">Danionella cerebrum</name>
    <dbReference type="NCBI Taxonomy" id="2873325"/>
    <lineage>
        <taxon>Eukaryota</taxon>
        <taxon>Metazoa</taxon>
        <taxon>Chordata</taxon>
        <taxon>Craniata</taxon>
        <taxon>Vertebrata</taxon>
        <taxon>Euteleostomi</taxon>
        <taxon>Actinopterygii</taxon>
        <taxon>Neopterygii</taxon>
        <taxon>Teleostei</taxon>
        <taxon>Ostariophysi</taxon>
        <taxon>Cypriniformes</taxon>
        <taxon>Danionidae</taxon>
        <taxon>Danioninae</taxon>
        <taxon>Danionella</taxon>
    </lineage>
</organism>
<evidence type="ECO:0000256" key="4">
    <source>
        <dbReference type="ARBA" id="ARBA00022490"/>
    </source>
</evidence>
<comment type="subcellular location">
    <subcellularLocation>
        <location evidence="2">Cytoplasm</location>
    </subcellularLocation>
    <subcellularLocation>
        <location evidence="1">Nucleus</location>
    </subcellularLocation>
</comment>
<sequence>MSNSEEMESDQRHVFFTAPELSDEALQCIKNYFENKQQPGGGDCEISKTGDDVYKIRFEEKARERVLEQKDHTIAGPGEEKICALHSENKKEGQTTASAGVSTNSIDTKSKLVFNRLRPGQDSKLTTADVLELSPHSLQSHACCAEEELVETFLQKLLMMNYRVRELKVKDKGETDLTKQTLIDSTEDDSDFFADMPVPSEETRKSEGIHPMDVQMAVFHYADGFLKQLMVTKLSQCQYALPLLVPDPFTQKIEFPLWTFRQIQKSWKIRNNSNETIIQTHPICKAETPMVFFFRFGAVSSSKSELMNRLINEKHNTFFHRHCPGSTRTRELMEGGVEIAWYCPSGTNDDKFNNFVAFCNLHGDAGEHEEQLRILSEMASVNVVLLEQLNRENRYGEVIQNLYKQKTALVCLVNDESGLTQKRKGKFRIGLKDRNHSDVSEELTRAINNCLSESSANFRLEDLAECSDIRVDEEEDEDCRRGRAAAQKMMGLLEKKHLSEIKESFLPHQGKLWHQWSQKNKDLHRPYGNELEMEISLKQTKLREIRGQQHRCQISEFTKIFLKEINTNKESEKKFFLKQLRILLDEHTSDDLQAVLQSYNRTWSGILELKKMTGKSENLKQTNTQRKLKAEQETLLKISKELQASTFGVEHIMREIGQIFECCSFLKENPENLPVPFSDLPSLAAEMMISGFPLELMDGDAAHVPLLWISAVLEKLKQKLGDQTRVFVLSVLGLQSSGKSTMLNAMFGLQFAISAGRCTRGAFMQLVKVSAEMKTKTKFDYILVVDTEGLRAQELAGRSTRNHDNELATFIVGIANLTLINIFGENLAEMQDVLQIVVHAFMRMRKVNLKPSCVFVHQNVSDLTAAEKNMEGRRLLQETLDEMTKIAAKDEDSNAESFSDIIKFDVQKDVWYFTQLWEGSPPMAPPNPKYCRHVQELRNTILSRASESRSVNFHQLKQRVSDLWNALLNENFVFSFKNILEIVVYRSLEDKYSDWTWKLRSAMLKVEEKFQNRIENGRCELEESDLFSEMSQTQEDVRMSVIKYFEEDKEKETLSQWRARFERNLTELHEDLIKRAKRRLDEVIQRRKARYTLDAKRSEYESKLFCHSKELALQLKNNKTTSEQEMKSAFDSVWSSWITELVKDIPPVADIDFWKDAIQILSENLETPLIHERYNLKTYKQMIKGDYSEYIVPKKNLSAHGHYSTKRDASSKHQEQEERTSQTSQKKVSKLSQFVSFVTKPFQAFRGWAQGSEQNEPQSENQTISTKPKHFLDPEDEKSLRSLVKDVVEQSWKVLQQLQGANVGYNISYLQEMKAVVQQLMNKYQQKNSKFKLAKSFVVDLCLHVCDLAHDKCNERHKKYKDANNPKKYLEQQRPQYYQLFQNYVKGATNTAIAADLLGNKLESSILQAVYNKTVIDLADLMRSDFAPFSGNRSNLEKHILKTLAKEEDFQKYIEYIQNPKHHFEQFITCEVDKFIKENPEKVLSTFRKTLSLKEEMVNAALSISIQEVKQVQGDADMWQRKFSENLTDEMKFSGNSFLDLKEITDLDFLFKILRDGLTEKISQLKQGFTNVDEILDKCRKKPDEYLMDHICHCCWVQCPFCGAICTNTIENHDGDHSVPFHRNNGLNGWFYRGTTNLSINICTSAVASDRCFYPNSSDETVSYKDYRKAGGVYSTWSITPDLSELPYWKWFVCRYQTDLEKYYKKTFDGSGKIPDEWRKHSREAAIKSLDDYI</sequence>
<evidence type="ECO:0000256" key="7">
    <source>
        <dbReference type="ARBA" id="ARBA00023242"/>
    </source>
</evidence>
<dbReference type="GO" id="GO:0005737">
    <property type="term" value="C:cytoplasm"/>
    <property type="evidence" value="ECO:0007669"/>
    <property type="project" value="UniProtKB-SubCell"/>
</dbReference>
<evidence type="ECO:0000259" key="9">
    <source>
        <dbReference type="PROSITE" id="PS51717"/>
    </source>
</evidence>
<gene>
    <name evidence="10" type="ORF">DNTS_004346</name>
</gene>
<dbReference type="PROSITE" id="PS51717">
    <property type="entry name" value="G_VLIG"/>
    <property type="match status" value="1"/>
</dbReference>
<dbReference type="STRING" id="623744.A0A553P913"/>
<name>A0A553P913_9TELE</name>
<dbReference type="OrthoDB" id="1597724at2759"/>
<protein>
    <recommendedName>
        <fullName evidence="9">VLIG-type G domain-containing protein</fullName>
    </recommendedName>
</protein>
<dbReference type="EMBL" id="SRMA01026725">
    <property type="protein sequence ID" value="TRY74174.1"/>
    <property type="molecule type" value="Genomic_DNA"/>
</dbReference>
<dbReference type="Pfam" id="PF23222">
    <property type="entry name" value="RRM_PARP14_1"/>
    <property type="match status" value="1"/>
</dbReference>
<dbReference type="Gene3D" id="3.40.50.300">
    <property type="entry name" value="P-loop containing nucleotide triphosphate hydrolases"/>
    <property type="match status" value="1"/>
</dbReference>
<evidence type="ECO:0000256" key="8">
    <source>
        <dbReference type="SAM" id="MobiDB-lite"/>
    </source>
</evidence>
<evidence type="ECO:0000313" key="11">
    <source>
        <dbReference type="Proteomes" id="UP000316079"/>
    </source>
</evidence>
<keyword evidence="7" id="KW-0539">Nucleus</keyword>
<dbReference type="Pfam" id="PF25496">
    <property type="entry name" value="URGCP"/>
    <property type="match status" value="1"/>
</dbReference>
<evidence type="ECO:0000313" key="10">
    <source>
        <dbReference type="EMBL" id="TRY74174.1"/>
    </source>
</evidence>
<dbReference type="InterPro" id="IPR057365">
    <property type="entry name" value="URGCP"/>
</dbReference>
<evidence type="ECO:0000256" key="1">
    <source>
        <dbReference type="ARBA" id="ARBA00004123"/>
    </source>
</evidence>
<dbReference type="InterPro" id="IPR012677">
    <property type="entry name" value="Nucleotide-bd_a/b_plait_sf"/>
</dbReference>
<proteinExistence type="inferred from homology"/>
<comment type="caution">
    <text evidence="10">The sequence shown here is derived from an EMBL/GenBank/DDBJ whole genome shotgun (WGS) entry which is preliminary data.</text>
</comment>
<feature type="domain" description="VLIG-type G" evidence="9">
    <location>
        <begin position="723"/>
        <end position="964"/>
    </location>
</feature>
<dbReference type="Pfam" id="PF25974">
    <property type="entry name" value="URGCP_9th"/>
    <property type="match status" value="1"/>
</dbReference>
<evidence type="ECO:0000256" key="2">
    <source>
        <dbReference type="ARBA" id="ARBA00004496"/>
    </source>
</evidence>
<dbReference type="PANTHER" id="PTHR22796">
    <property type="entry name" value="URG4-RELATED"/>
    <property type="match status" value="1"/>
</dbReference>
<dbReference type="Pfam" id="PF25683">
    <property type="entry name" value="URGCP_GTPase"/>
    <property type="match status" value="1"/>
</dbReference>
<feature type="compositionally biased region" description="Polar residues" evidence="8">
    <location>
        <begin position="1251"/>
        <end position="1266"/>
    </location>
</feature>
<dbReference type="InterPro" id="IPR030383">
    <property type="entry name" value="G_VLIG_dom"/>
</dbReference>